<organism evidence="1 2">
    <name type="scientific">Rhabditophanes sp. KR3021</name>
    <dbReference type="NCBI Taxonomy" id="114890"/>
    <lineage>
        <taxon>Eukaryota</taxon>
        <taxon>Metazoa</taxon>
        <taxon>Ecdysozoa</taxon>
        <taxon>Nematoda</taxon>
        <taxon>Chromadorea</taxon>
        <taxon>Rhabditida</taxon>
        <taxon>Tylenchina</taxon>
        <taxon>Panagrolaimomorpha</taxon>
        <taxon>Strongyloidoidea</taxon>
        <taxon>Alloionematidae</taxon>
        <taxon>Rhabditophanes</taxon>
    </lineage>
</organism>
<dbReference type="WBParaSite" id="RSKR_0001168400.1">
    <property type="protein sequence ID" value="RSKR_0001168400.1"/>
    <property type="gene ID" value="RSKR_0001168400"/>
</dbReference>
<accession>A0AC35UGX1</accession>
<reference evidence="2" key="1">
    <citation type="submission" date="2016-11" db="UniProtKB">
        <authorList>
            <consortium name="WormBaseParasite"/>
        </authorList>
    </citation>
    <scope>IDENTIFICATION</scope>
    <source>
        <strain evidence="2">KR3021</strain>
    </source>
</reference>
<dbReference type="Proteomes" id="UP000095286">
    <property type="component" value="Unplaced"/>
</dbReference>
<sequence length="281" mass="31967">MRTFYYDSFILNLIKSLGCTVVSIDYNLAPKHTYPGPVEECLKVATLFCEQIYKEYGIDREKIAIMGDSAGACLSTVISRRLANAGKNYFKAQILIYPVVSFDFQTPSFQHHYKEYPLTGLLNAGLLARWMLLYIGIPATNENVQKVIKNRHISEEIRNNPSISDSLDINYLPSTFREPEKYTKEQSTPCPELSALYKPHPDFCPLIAEEKGNSPNAMVITCGFDILASEGILYARKLQRSGVVCNHKHYPAAYHGIINMPFSKQKDQMIYDIVKHLKKRI</sequence>
<proteinExistence type="predicted"/>
<protein>
    <submittedName>
        <fullName evidence="2">Abhydrolase_3 domain-containing protein</fullName>
    </submittedName>
</protein>
<evidence type="ECO:0000313" key="1">
    <source>
        <dbReference type="Proteomes" id="UP000095286"/>
    </source>
</evidence>
<evidence type="ECO:0000313" key="2">
    <source>
        <dbReference type="WBParaSite" id="RSKR_0001168400.1"/>
    </source>
</evidence>
<name>A0AC35UGX1_9BILA</name>